<dbReference type="SUPFAM" id="SSF56059">
    <property type="entry name" value="Glutathione synthetase ATP-binding domain-like"/>
    <property type="match status" value="1"/>
</dbReference>
<dbReference type="Gene3D" id="3.30.470.20">
    <property type="entry name" value="ATP-grasp fold, B domain"/>
    <property type="match status" value="1"/>
</dbReference>
<dbReference type="RefSeq" id="WP_235374977.1">
    <property type="nucleotide sequence ID" value="NZ_CP113864.1"/>
</dbReference>
<dbReference type="Proteomes" id="UP001164745">
    <property type="component" value="Chromosome"/>
</dbReference>
<evidence type="ECO:0000313" key="3">
    <source>
        <dbReference type="EMBL" id="WAM31266.1"/>
    </source>
</evidence>
<keyword evidence="1" id="KW-0067">ATP-binding</keyword>
<accession>A0ABY7BI56</accession>
<dbReference type="EMBL" id="CP113864">
    <property type="protein sequence ID" value="WAM31266.1"/>
    <property type="molecule type" value="Genomic_DNA"/>
</dbReference>
<sequence length="380" mass="43773">MKIENVKIYNNRNIYSDKKIAVIDAKCDVDIAKRFASCCIQIQNLIGYNLIDYYDCIKETDKVRVLIEHDNPKIISHVIELAAEIVENNLKIEDCQDRILRLKKLTIETKLGPNTRLLKNACQKRSIRFTRVSFTDMCILGEGKWAKVFSGLLSDQDFARLNLSFDRELQKRILLTNGFPTPSFSIVFTQSELVQAIKELGFPLSIKGANKNSPNFVNIRTNQQAIEAFNAVKNVESRVIVERFVLGNAYKILVVNGKMLAAVKRTSPYIIGDGKKKIFELLSESERQNKQIQKNILKQGFNLDSILPRGMKVYLKEATNFKNGCIVEDVTEKVAYPNQQLFCNAVEKFGYQFAVLDFVTEEYLSTVYRYRRLYRRFRGK</sequence>
<dbReference type="PROSITE" id="PS50975">
    <property type="entry name" value="ATP_GRASP"/>
    <property type="match status" value="1"/>
</dbReference>
<keyword evidence="4" id="KW-1185">Reference proteome</keyword>
<evidence type="ECO:0000256" key="1">
    <source>
        <dbReference type="PROSITE-ProRule" id="PRU00409"/>
    </source>
</evidence>
<gene>
    <name evidence="3" type="ORF">OTJ99_002108</name>
</gene>
<proteinExistence type="predicted"/>
<reference evidence="3" key="1">
    <citation type="submission" date="2022-12" db="EMBL/GenBank/DDBJ databases">
        <authorList>
            <person name="Bing R.G."/>
            <person name="Willard D.J."/>
            <person name="Manesh M.J.H."/>
            <person name="Laemthong T."/>
            <person name="Crosby J.R."/>
            <person name="Kelly R.M."/>
        </authorList>
    </citation>
    <scope>NUCLEOTIDE SEQUENCE</scope>
    <source>
        <strain evidence="3">DSM 8991</strain>
    </source>
</reference>
<protein>
    <recommendedName>
        <fullName evidence="2">ATP-grasp domain-containing protein</fullName>
    </recommendedName>
</protein>
<feature type="domain" description="ATP-grasp" evidence="2">
    <location>
        <begin position="171"/>
        <end position="360"/>
    </location>
</feature>
<organism evidence="3 4">
    <name type="scientific">Caldicellulosiruptor naganoensis</name>
    <dbReference type="NCBI Taxonomy" id="29324"/>
    <lineage>
        <taxon>Bacteria</taxon>
        <taxon>Bacillati</taxon>
        <taxon>Bacillota</taxon>
        <taxon>Bacillota incertae sedis</taxon>
        <taxon>Caldicellulosiruptorales</taxon>
        <taxon>Caldicellulosiruptoraceae</taxon>
        <taxon>Caldicellulosiruptor</taxon>
    </lineage>
</organism>
<evidence type="ECO:0000313" key="4">
    <source>
        <dbReference type="Proteomes" id="UP001164745"/>
    </source>
</evidence>
<keyword evidence="1" id="KW-0547">Nucleotide-binding</keyword>
<evidence type="ECO:0000259" key="2">
    <source>
        <dbReference type="PROSITE" id="PS50975"/>
    </source>
</evidence>
<name>A0ABY7BI56_9FIRM</name>
<dbReference type="InterPro" id="IPR011761">
    <property type="entry name" value="ATP-grasp"/>
</dbReference>